<proteinExistence type="predicted"/>
<accession>A0ABR8J5W5</accession>
<evidence type="ECO:0000313" key="2">
    <source>
        <dbReference type="Proteomes" id="UP000660381"/>
    </source>
</evidence>
<gene>
    <name evidence="1" type="ORF">H6G68_17605</name>
</gene>
<keyword evidence="2" id="KW-1185">Reference proteome</keyword>
<sequence>MDFDGDGTIDTTTSYTNTYNTTSALFDNNTDGTTDKVVTYEYDLFTGQLSAELIDNNNDGTTVLLVSLRLPTPLLRLQVTVAI</sequence>
<comment type="caution">
    <text evidence="1">The sequence shown here is derived from an EMBL/GenBank/DDBJ whole genome shotgun (WGS) entry which is preliminary data.</text>
</comment>
<dbReference type="SUPFAM" id="SSF69318">
    <property type="entry name" value="Integrin alpha N-terminal domain"/>
    <property type="match status" value="1"/>
</dbReference>
<organism evidence="1 2">
    <name type="scientific">Anabaena catenula FACHB-362</name>
    <dbReference type="NCBI Taxonomy" id="2692877"/>
    <lineage>
        <taxon>Bacteria</taxon>
        <taxon>Bacillati</taxon>
        <taxon>Cyanobacteriota</taxon>
        <taxon>Cyanophyceae</taxon>
        <taxon>Nostocales</taxon>
        <taxon>Nostocaceae</taxon>
        <taxon>Anabaena</taxon>
    </lineage>
</organism>
<reference evidence="1 2" key="1">
    <citation type="journal article" date="2020" name="ISME J.">
        <title>Comparative genomics reveals insights into cyanobacterial evolution and habitat adaptation.</title>
        <authorList>
            <person name="Chen M.Y."/>
            <person name="Teng W.K."/>
            <person name="Zhao L."/>
            <person name="Hu C.X."/>
            <person name="Zhou Y.K."/>
            <person name="Han B.P."/>
            <person name="Song L.R."/>
            <person name="Shu W.S."/>
        </authorList>
    </citation>
    <scope>NUCLEOTIDE SEQUENCE [LARGE SCALE GENOMIC DNA]</scope>
    <source>
        <strain evidence="1 2">FACHB-362</strain>
    </source>
</reference>
<evidence type="ECO:0000313" key="1">
    <source>
        <dbReference type="EMBL" id="MBD2693550.1"/>
    </source>
</evidence>
<dbReference type="EMBL" id="JACJTQ010000028">
    <property type="protein sequence ID" value="MBD2693550.1"/>
    <property type="molecule type" value="Genomic_DNA"/>
</dbReference>
<dbReference type="Proteomes" id="UP000660381">
    <property type="component" value="Unassembled WGS sequence"/>
</dbReference>
<protein>
    <submittedName>
        <fullName evidence="1">Uncharacterized protein</fullName>
    </submittedName>
</protein>
<name>A0ABR8J5W5_9NOST</name>
<dbReference type="InterPro" id="IPR028994">
    <property type="entry name" value="Integrin_alpha_N"/>
</dbReference>